<feature type="region of interest" description="Disordered" evidence="1">
    <location>
        <begin position="149"/>
        <end position="180"/>
    </location>
</feature>
<proteinExistence type="predicted"/>
<organism evidence="2">
    <name type="scientific">Sesamum latifolium</name>
    <dbReference type="NCBI Taxonomy" id="2727402"/>
    <lineage>
        <taxon>Eukaryota</taxon>
        <taxon>Viridiplantae</taxon>
        <taxon>Streptophyta</taxon>
        <taxon>Embryophyta</taxon>
        <taxon>Tracheophyta</taxon>
        <taxon>Spermatophyta</taxon>
        <taxon>Magnoliopsida</taxon>
        <taxon>eudicotyledons</taxon>
        <taxon>Gunneridae</taxon>
        <taxon>Pentapetalae</taxon>
        <taxon>asterids</taxon>
        <taxon>lamiids</taxon>
        <taxon>Lamiales</taxon>
        <taxon>Pedaliaceae</taxon>
        <taxon>Sesamum</taxon>
    </lineage>
</organism>
<name>A0AAW2UIF6_9LAMI</name>
<dbReference type="PANTHER" id="PTHR31286">
    <property type="entry name" value="GLYCINE-RICH CELL WALL STRUCTURAL PROTEIN 1.8-LIKE"/>
    <property type="match status" value="1"/>
</dbReference>
<protein>
    <recommendedName>
        <fullName evidence="3">DUF4283 domain-containing protein</fullName>
    </recommendedName>
</protein>
<evidence type="ECO:0000313" key="2">
    <source>
        <dbReference type="EMBL" id="KAL0416802.1"/>
    </source>
</evidence>
<evidence type="ECO:0008006" key="3">
    <source>
        <dbReference type="Google" id="ProtNLM"/>
    </source>
</evidence>
<reference evidence="2" key="2">
    <citation type="journal article" date="2024" name="Plant">
        <title>Genomic evolution and insights into agronomic trait innovations of Sesamum species.</title>
        <authorList>
            <person name="Miao H."/>
            <person name="Wang L."/>
            <person name="Qu L."/>
            <person name="Liu H."/>
            <person name="Sun Y."/>
            <person name="Le M."/>
            <person name="Wang Q."/>
            <person name="Wei S."/>
            <person name="Zheng Y."/>
            <person name="Lin W."/>
            <person name="Duan Y."/>
            <person name="Cao H."/>
            <person name="Xiong S."/>
            <person name="Wang X."/>
            <person name="Wei L."/>
            <person name="Li C."/>
            <person name="Ma Q."/>
            <person name="Ju M."/>
            <person name="Zhao R."/>
            <person name="Li G."/>
            <person name="Mu C."/>
            <person name="Tian Q."/>
            <person name="Mei H."/>
            <person name="Zhang T."/>
            <person name="Gao T."/>
            <person name="Zhang H."/>
        </authorList>
    </citation>
    <scope>NUCLEOTIDE SEQUENCE</scope>
    <source>
        <strain evidence="2">KEN1</strain>
    </source>
</reference>
<sequence>MRIFKRSHDFNPKIKSSIAPVWIRLPELSVHLFHKNALFGIANLIGAPLKLDEATAEGFRPSVAHVCVEIDLMKNGPDAIWIRTYGRYFPQPVQYERCLKYCSQCRHLGHGIDGCREGREKQVLTDLATEGNQELPDLHLLINKHRGKQNVGEQNTKINPVSEVEGTREATPNSQEDQIA</sequence>
<dbReference type="PANTHER" id="PTHR31286:SF180">
    <property type="entry name" value="OS10G0362600 PROTEIN"/>
    <property type="match status" value="1"/>
</dbReference>
<dbReference type="EMBL" id="JACGWN010000012">
    <property type="protein sequence ID" value="KAL0416802.1"/>
    <property type="molecule type" value="Genomic_DNA"/>
</dbReference>
<dbReference type="AlphaFoldDB" id="A0AAW2UIF6"/>
<evidence type="ECO:0000256" key="1">
    <source>
        <dbReference type="SAM" id="MobiDB-lite"/>
    </source>
</evidence>
<reference evidence="2" key="1">
    <citation type="submission" date="2020-06" db="EMBL/GenBank/DDBJ databases">
        <authorList>
            <person name="Li T."/>
            <person name="Hu X."/>
            <person name="Zhang T."/>
            <person name="Song X."/>
            <person name="Zhang H."/>
            <person name="Dai N."/>
            <person name="Sheng W."/>
            <person name="Hou X."/>
            <person name="Wei L."/>
        </authorList>
    </citation>
    <scope>NUCLEOTIDE SEQUENCE</scope>
    <source>
        <strain evidence="2">KEN1</strain>
        <tissue evidence="2">Leaf</tissue>
    </source>
</reference>
<comment type="caution">
    <text evidence="2">The sequence shown here is derived from an EMBL/GenBank/DDBJ whole genome shotgun (WGS) entry which is preliminary data.</text>
</comment>
<dbReference type="InterPro" id="IPR040256">
    <property type="entry name" value="At4g02000-like"/>
</dbReference>
<feature type="compositionally biased region" description="Polar residues" evidence="1">
    <location>
        <begin position="170"/>
        <end position="180"/>
    </location>
</feature>
<gene>
    <name evidence="2" type="ORF">Slati_3512100</name>
</gene>
<accession>A0AAW2UIF6</accession>